<dbReference type="Gene3D" id="3.40.50.1820">
    <property type="entry name" value="alpha/beta hydrolase"/>
    <property type="match status" value="1"/>
</dbReference>
<evidence type="ECO:0000256" key="2">
    <source>
        <dbReference type="ARBA" id="ARBA00022801"/>
    </source>
</evidence>
<gene>
    <name evidence="5" type="ORF">AB1Y20_008682</name>
</gene>
<dbReference type="GO" id="GO:0016787">
    <property type="term" value="F:hydrolase activity"/>
    <property type="evidence" value="ECO:0007669"/>
    <property type="project" value="UniProtKB-KW"/>
</dbReference>
<evidence type="ECO:0000313" key="6">
    <source>
        <dbReference type="Proteomes" id="UP001515480"/>
    </source>
</evidence>
<dbReference type="EMBL" id="JBGBPQ010000019">
    <property type="protein sequence ID" value="KAL1504915.1"/>
    <property type="molecule type" value="Genomic_DNA"/>
</dbReference>
<keyword evidence="6" id="KW-1185">Reference proteome</keyword>
<feature type="region of interest" description="Disordered" evidence="3">
    <location>
        <begin position="1"/>
        <end position="24"/>
    </location>
</feature>
<dbReference type="PANTHER" id="PTHR48081:SF8">
    <property type="entry name" value="ALPHA_BETA HYDROLASE FOLD-3 DOMAIN-CONTAINING PROTEIN-RELATED"/>
    <property type="match status" value="1"/>
</dbReference>
<dbReference type="InterPro" id="IPR050300">
    <property type="entry name" value="GDXG_lipolytic_enzyme"/>
</dbReference>
<dbReference type="InterPro" id="IPR029488">
    <property type="entry name" value="Hmw/CFAP97"/>
</dbReference>
<sequence length="623" mass="68208">MPPRTCWSDATGGQRAVAAPGGSEAARRAFVPRVHNREAPVASRPINWRSQRTALLKHAAALQQVQPRIDNKWGGVWNGVKETKRPTYPHVSSNLKRAQLQDERFQAIEQENYLLLGKLSKILERPHNPTHRTREWGGGVRLTSNQVPVIDHCVPHHTTEFGAAVEPTSLNYELRQRKQDEIAAENRRLVARIQMSRPTYERSAQLRDFRERERWLLNKRHANRPLSVEECEGAMRLRPASAAASVARRPASAASSAFGGAPVRRDRPRTALPKHPSKPPPPIDESVVTVLELLASQMQDADSLARVREKREVLMDAYKAPADVELSTLTTAGVRIEVTRPSQSDGDKVLVLVHGGMFMSGSSRAVRHLAAKLAVELRVAVACPSLRLAPEHPHPAALDDLCAAYDFLATRGVSDASPPSSLSLFAESSGGALALSLLLRRNAAHESLPAAVVMSSPWLDLTCSGGSFKINEDYDLVLQTERMLGIAKTYVGDADAADPEVSPLLCTPRSLFGGLPPMLVHVGEREVLLDDARSLAEYARLEGSQVILKEWPSVVHAWHTFFPIMPQAAAALQECIDFLRPFVEADDAASQRSDEIDGPSPNYRTPADDEAVEAAIEAALAGT</sequence>
<feature type="region of interest" description="Disordered" evidence="3">
    <location>
        <begin position="589"/>
        <end position="609"/>
    </location>
</feature>
<proteinExistence type="inferred from homology"/>
<protein>
    <recommendedName>
        <fullName evidence="4">Alpha/beta hydrolase fold-3 domain-containing protein</fullName>
    </recommendedName>
</protein>
<accession>A0AB34IS74</accession>
<name>A0AB34IS74_PRYPA</name>
<evidence type="ECO:0000256" key="1">
    <source>
        <dbReference type="ARBA" id="ARBA00008315"/>
    </source>
</evidence>
<dbReference type="Pfam" id="PF13879">
    <property type="entry name" value="Hmw_CFAP97"/>
    <property type="match status" value="1"/>
</dbReference>
<comment type="caution">
    <text evidence="5">The sequence shown here is derived from an EMBL/GenBank/DDBJ whole genome shotgun (WGS) entry which is preliminary data.</text>
</comment>
<reference evidence="5 6" key="1">
    <citation type="journal article" date="2024" name="Science">
        <title>Giant polyketide synthase enzymes in the biosynthesis of giant marine polyether toxins.</title>
        <authorList>
            <person name="Fallon T.R."/>
            <person name="Shende V.V."/>
            <person name="Wierzbicki I.H."/>
            <person name="Pendleton A.L."/>
            <person name="Watervoot N.F."/>
            <person name="Auber R.P."/>
            <person name="Gonzalez D.J."/>
            <person name="Wisecaver J.H."/>
            <person name="Moore B.S."/>
        </authorList>
    </citation>
    <scope>NUCLEOTIDE SEQUENCE [LARGE SCALE GENOMIC DNA]</scope>
    <source>
        <strain evidence="5 6">12B1</strain>
    </source>
</reference>
<feature type="domain" description="Alpha/beta hydrolase fold-3" evidence="4">
    <location>
        <begin position="350"/>
        <end position="559"/>
    </location>
</feature>
<evidence type="ECO:0000313" key="5">
    <source>
        <dbReference type="EMBL" id="KAL1504915.1"/>
    </source>
</evidence>
<organism evidence="5 6">
    <name type="scientific">Prymnesium parvum</name>
    <name type="common">Toxic golden alga</name>
    <dbReference type="NCBI Taxonomy" id="97485"/>
    <lineage>
        <taxon>Eukaryota</taxon>
        <taxon>Haptista</taxon>
        <taxon>Haptophyta</taxon>
        <taxon>Prymnesiophyceae</taxon>
        <taxon>Prymnesiales</taxon>
        <taxon>Prymnesiaceae</taxon>
        <taxon>Prymnesium</taxon>
    </lineage>
</organism>
<dbReference type="InterPro" id="IPR013094">
    <property type="entry name" value="AB_hydrolase_3"/>
</dbReference>
<feature type="compositionally biased region" description="Low complexity" evidence="3">
    <location>
        <begin position="244"/>
        <end position="257"/>
    </location>
</feature>
<dbReference type="SUPFAM" id="SSF53474">
    <property type="entry name" value="alpha/beta-Hydrolases"/>
    <property type="match status" value="1"/>
</dbReference>
<dbReference type="InterPro" id="IPR029058">
    <property type="entry name" value="AB_hydrolase_fold"/>
</dbReference>
<feature type="region of interest" description="Disordered" evidence="3">
    <location>
        <begin position="244"/>
        <end position="284"/>
    </location>
</feature>
<comment type="similarity">
    <text evidence="1">Belongs to the CFAP97 family.</text>
</comment>
<evidence type="ECO:0000256" key="3">
    <source>
        <dbReference type="SAM" id="MobiDB-lite"/>
    </source>
</evidence>
<dbReference type="Pfam" id="PF07859">
    <property type="entry name" value="Abhydrolase_3"/>
    <property type="match status" value="1"/>
</dbReference>
<keyword evidence="2" id="KW-0378">Hydrolase</keyword>
<dbReference type="AlphaFoldDB" id="A0AB34IS74"/>
<dbReference type="Proteomes" id="UP001515480">
    <property type="component" value="Unassembled WGS sequence"/>
</dbReference>
<dbReference type="PANTHER" id="PTHR48081">
    <property type="entry name" value="AB HYDROLASE SUPERFAMILY PROTEIN C4A8.06C"/>
    <property type="match status" value="1"/>
</dbReference>
<evidence type="ECO:0000259" key="4">
    <source>
        <dbReference type="Pfam" id="PF07859"/>
    </source>
</evidence>